<feature type="domain" description="TonB-dependent receptor plug" evidence="8">
    <location>
        <begin position="98"/>
        <end position="195"/>
    </location>
</feature>
<dbReference type="EMBL" id="LHZB01000120">
    <property type="protein sequence ID" value="KXU99663.1"/>
    <property type="molecule type" value="Genomic_DNA"/>
</dbReference>
<feature type="compositionally biased region" description="Polar residues" evidence="5">
    <location>
        <begin position="72"/>
        <end position="88"/>
    </location>
</feature>
<dbReference type="InterPro" id="IPR036942">
    <property type="entry name" value="Beta-barrel_TonB_sf"/>
</dbReference>
<gene>
    <name evidence="9" type="ORF">AD929_15255</name>
</gene>
<dbReference type="Pfam" id="PF00593">
    <property type="entry name" value="TonB_dep_Rec_b-barrel"/>
    <property type="match status" value="1"/>
</dbReference>
<reference evidence="9 10" key="1">
    <citation type="submission" date="2015-06" db="EMBL/GenBank/DDBJ databases">
        <title>Improved classification and identification of acetic acid bacteria using matrix-assisted laser desorption/ionization time-of-flight mass spectrometry; Gluconobacter nephelii and Gluconobacter uchimurae are later heterotypic synonyms of Gluconobacter japonicus and Gluconobacter oxydans, respectively.</title>
        <authorList>
            <person name="Li L."/>
            <person name="Cleenwerck I."/>
            <person name="De Vuyst L."/>
            <person name="Vandamme P."/>
        </authorList>
    </citation>
    <scope>NUCLEOTIDE SEQUENCE [LARGE SCALE GENOMIC DNA]</scope>
    <source>
        <strain evidence="9 10">LMG 1764</strain>
    </source>
</reference>
<dbReference type="PATRIC" id="fig|442.7.peg.3097"/>
<sequence length="829" mass="90263">MSSTIPAPSDPVRPCRLPAFSFLAGRGKTILAAATILSSATVLAANAAWAEDTTKTRHARKAAHHAAPTATESKGSQESISVLGQRSQAPGGGMMRAETAARSVQSVTQAYIEMQSPTSSPLDLIKNLPSVNISTPDPSGNEGGSISSRGLYDNDIGFLLNGMPIANGSSTAASNFIQNYIDSNNIASESMTPGSISVEDPLTSAAAGALSITTRAPSQKFGGFISGSYGSFNTSREFIRLDSGEIGHSGITSYASFSNMHSDAWRGSGTSERKHMDFRMTKKIGERSSIDLFVGYNHSFYYQNRYPTMANFYADKNGQPVTTPISYTATFNPLSPSSYYGVHGSDKDQFYSSLPMNFALNHLFSVTITPYYQRGAITLNSASRLQEGHTYAGTALQKVDLNGDGKISTATRADVSTNSMSMNQQGGVVASLHWHGENNDGQIGYWHEENSYSLKTPLSRMNQVTGAQPSDTDTAAYYRTTSGNIYYSTNYVGSYSLNSGFMEDTQFFLNHKMSLTGGIKVVSETLRGQDFLASTASSSNHTFVSPMPRMSWSWDFAPHHQVYINAEGDFRAPSPVNLITRYSTSTGAMTTSGANAKPQYSIKEELGYRYTGDVFLADVSVYNFNVTNRLLSLNTYSNDVPVSETLNTGGETIRGVDLMLSTKPLFHRFRPYLSFEYLHATMDNNLPIAADNGSIDYLKTRGKTPIMTPKFMGSIGLTYTEGPFFLNASIRYTDKQYSTFMNDQTMPSYFSDSLALGYHLPKFFIAQSPVFKLNFTNLTGQYKLGGVYYFAENAKATTGVYGNKISADSAPSYYIQPPFSMMGSLSTSF</sequence>
<dbReference type="AlphaFoldDB" id="A0A149QR63"/>
<feature type="chain" id="PRO_5007552823" evidence="6">
    <location>
        <begin position="45"/>
        <end position="829"/>
    </location>
</feature>
<dbReference type="Proteomes" id="UP000075573">
    <property type="component" value="Unassembled WGS sequence"/>
</dbReference>
<evidence type="ECO:0000259" key="8">
    <source>
        <dbReference type="Pfam" id="PF07715"/>
    </source>
</evidence>
<evidence type="ECO:0000256" key="1">
    <source>
        <dbReference type="ARBA" id="ARBA00004442"/>
    </source>
</evidence>
<keyword evidence="9" id="KW-0675">Receptor</keyword>
<evidence type="ECO:0000256" key="3">
    <source>
        <dbReference type="ARBA" id="ARBA00023237"/>
    </source>
</evidence>
<keyword evidence="2 4" id="KW-0472">Membrane</keyword>
<organism evidence="9 10">
    <name type="scientific">Gluconobacter potus</name>
    <dbReference type="NCBI Taxonomy" id="2724927"/>
    <lineage>
        <taxon>Bacteria</taxon>
        <taxon>Pseudomonadati</taxon>
        <taxon>Pseudomonadota</taxon>
        <taxon>Alphaproteobacteria</taxon>
        <taxon>Acetobacterales</taxon>
        <taxon>Acetobacteraceae</taxon>
        <taxon>Gluconobacter</taxon>
    </lineage>
</organism>
<keyword evidence="3" id="KW-0998">Cell outer membrane</keyword>
<comment type="similarity">
    <text evidence="4">Belongs to the TonB-dependent receptor family.</text>
</comment>
<feature type="region of interest" description="Disordered" evidence="5">
    <location>
        <begin position="55"/>
        <end position="94"/>
    </location>
</feature>
<keyword evidence="4" id="KW-0798">TonB box</keyword>
<proteinExistence type="inferred from homology"/>
<dbReference type="InterPro" id="IPR012910">
    <property type="entry name" value="Plug_dom"/>
</dbReference>
<dbReference type="GO" id="GO:0009279">
    <property type="term" value="C:cell outer membrane"/>
    <property type="evidence" value="ECO:0007669"/>
    <property type="project" value="UniProtKB-SubCell"/>
</dbReference>
<comment type="caution">
    <text evidence="9">The sequence shown here is derived from an EMBL/GenBank/DDBJ whole genome shotgun (WGS) entry which is preliminary data.</text>
</comment>
<dbReference type="SUPFAM" id="SSF56935">
    <property type="entry name" value="Porins"/>
    <property type="match status" value="1"/>
</dbReference>
<dbReference type="Gene3D" id="2.40.170.20">
    <property type="entry name" value="TonB-dependent receptor, beta-barrel domain"/>
    <property type="match status" value="1"/>
</dbReference>
<name>A0A149QR63_9PROT</name>
<dbReference type="RefSeq" id="WP_062497759.1">
    <property type="nucleotide sequence ID" value="NZ_LHZB01000120.1"/>
</dbReference>
<dbReference type="InterPro" id="IPR037066">
    <property type="entry name" value="Plug_dom_sf"/>
</dbReference>
<protein>
    <submittedName>
        <fullName evidence="9">TonB-dependent receptor</fullName>
    </submittedName>
</protein>
<evidence type="ECO:0000259" key="7">
    <source>
        <dbReference type="Pfam" id="PF00593"/>
    </source>
</evidence>
<keyword evidence="6" id="KW-0732">Signal</keyword>
<evidence type="ECO:0000313" key="9">
    <source>
        <dbReference type="EMBL" id="KXU99663.1"/>
    </source>
</evidence>
<evidence type="ECO:0000256" key="2">
    <source>
        <dbReference type="ARBA" id="ARBA00023136"/>
    </source>
</evidence>
<accession>A0A149QR63</accession>
<evidence type="ECO:0000256" key="4">
    <source>
        <dbReference type="RuleBase" id="RU003357"/>
    </source>
</evidence>
<feature type="signal peptide" evidence="6">
    <location>
        <begin position="1"/>
        <end position="44"/>
    </location>
</feature>
<evidence type="ECO:0000313" key="10">
    <source>
        <dbReference type="Proteomes" id="UP000075573"/>
    </source>
</evidence>
<evidence type="ECO:0000256" key="5">
    <source>
        <dbReference type="SAM" id="MobiDB-lite"/>
    </source>
</evidence>
<feature type="domain" description="TonB-dependent receptor-like beta-barrel" evidence="7">
    <location>
        <begin position="302"/>
        <end position="761"/>
    </location>
</feature>
<dbReference type="Pfam" id="PF07715">
    <property type="entry name" value="Plug"/>
    <property type="match status" value="1"/>
</dbReference>
<evidence type="ECO:0000256" key="6">
    <source>
        <dbReference type="SAM" id="SignalP"/>
    </source>
</evidence>
<dbReference type="Gene3D" id="2.170.130.10">
    <property type="entry name" value="TonB-dependent receptor, plug domain"/>
    <property type="match status" value="1"/>
</dbReference>
<dbReference type="InterPro" id="IPR000531">
    <property type="entry name" value="Beta-barrel_TonB"/>
</dbReference>
<comment type="subcellular location">
    <subcellularLocation>
        <location evidence="1 4">Cell outer membrane</location>
    </subcellularLocation>
</comment>